<dbReference type="Pfam" id="PF23562">
    <property type="entry name" value="AMP-binding_C_3"/>
    <property type="match status" value="1"/>
</dbReference>
<organism evidence="4 5">
    <name type="scientific">Sunxiuqinia dokdonensis</name>
    <dbReference type="NCBI Taxonomy" id="1409788"/>
    <lineage>
        <taxon>Bacteria</taxon>
        <taxon>Pseudomonadati</taxon>
        <taxon>Bacteroidota</taxon>
        <taxon>Bacteroidia</taxon>
        <taxon>Marinilabiliales</taxon>
        <taxon>Prolixibacteraceae</taxon>
        <taxon>Sunxiuqinia</taxon>
    </lineage>
</organism>
<feature type="domain" description="AMP-dependent synthetase/ligase" evidence="3">
    <location>
        <begin position="16"/>
        <end position="419"/>
    </location>
</feature>
<dbReference type="GO" id="GO:0004467">
    <property type="term" value="F:long-chain fatty acid-CoA ligase activity"/>
    <property type="evidence" value="ECO:0007669"/>
    <property type="project" value="UniProtKB-EC"/>
</dbReference>
<dbReference type="Pfam" id="PF00501">
    <property type="entry name" value="AMP-binding"/>
    <property type="match status" value="1"/>
</dbReference>
<dbReference type="OrthoDB" id="9803968at2"/>
<evidence type="ECO:0000256" key="1">
    <source>
        <dbReference type="ARBA" id="ARBA00022741"/>
    </source>
</evidence>
<dbReference type="GO" id="GO:0016020">
    <property type="term" value="C:membrane"/>
    <property type="evidence" value="ECO:0007669"/>
    <property type="project" value="TreeGrafter"/>
</dbReference>
<dbReference type="PROSITE" id="PS00455">
    <property type="entry name" value="AMP_BINDING"/>
    <property type="match status" value="1"/>
</dbReference>
<dbReference type="PANTHER" id="PTHR43272:SF33">
    <property type="entry name" value="AMP-BINDING DOMAIN-CONTAINING PROTEIN-RELATED"/>
    <property type="match status" value="1"/>
</dbReference>
<evidence type="ECO:0000313" key="5">
    <source>
        <dbReference type="Proteomes" id="UP000036958"/>
    </source>
</evidence>
<dbReference type="PRINTS" id="PR00154">
    <property type="entry name" value="AMPBINDING"/>
</dbReference>
<keyword evidence="5" id="KW-1185">Reference proteome</keyword>
<dbReference type="InterPro" id="IPR000873">
    <property type="entry name" value="AMP-dep_synth/lig_dom"/>
</dbReference>
<keyword evidence="1" id="KW-0547">Nucleotide-binding</keyword>
<proteinExistence type="predicted"/>
<dbReference type="AlphaFoldDB" id="A0A0L8V3F0"/>
<dbReference type="Gene3D" id="3.40.50.12780">
    <property type="entry name" value="N-terminal domain of ligase-like"/>
    <property type="match status" value="2"/>
</dbReference>
<protein>
    <submittedName>
        <fullName evidence="4">AMP-dependent synthetase</fullName>
        <ecNumber evidence="4">6.2.1.3</ecNumber>
    </submittedName>
</protein>
<evidence type="ECO:0000256" key="2">
    <source>
        <dbReference type="ARBA" id="ARBA00022840"/>
    </source>
</evidence>
<keyword evidence="4" id="KW-0436">Ligase</keyword>
<dbReference type="PATRIC" id="fig|1409788.3.peg.4431"/>
<dbReference type="GO" id="GO:0005524">
    <property type="term" value="F:ATP binding"/>
    <property type="evidence" value="ECO:0007669"/>
    <property type="project" value="UniProtKB-KW"/>
</dbReference>
<dbReference type="CDD" id="cd05907">
    <property type="entry name" value="VL_LC_FACS_like"/>
    <property type="match status" value="1"/>
</dbReference>
<evidence type="ECO:0000313" key="4">
    <source>
        <dbReference type="EMBL" id="KOH42898.1"/>
    </source>
</evidence>
<gene>
    <name evidence="4" type="ORF">NC99_43410</name>
</gene>
<sequence>MGKDVKRTFDILDLCAKNYPREDALGGKANGKWYTYSTAEYKEKSHEFAMGMLALGLQPGDKVATVTTNRPEWNFVDMGLAMAGLVHVPIYPTIGEEEYSYILEHAEVKYVIVGDKKLFEKINPVAQAIASIQAMYAFDDFDGCKHFREIMELGKANEGEWAAKLEEIKNAVGPDDLATIIYTSGTTGVPKGVMLTQENLVSNFTTHAKMHDLGVGHRVISFLPLCHVYERSVNYHFQYKGMGVYYVGNLGQIVAAIKEIKPHMFNSVPRLLERVYDGFVSKGNELTGIKKVIYFWALSLTRHFEYNKKYNLFVRIQIRLADKLIYSKWREALGNNIVYVVSGGAALQPRIARVLGMAGMLTLEGYGLTETSPVIAVNNPALKEMKIGTVGPVLDGVEVKIADDGEILCKGPSVMKGYYKAPDLTAEVIDEDGWFHTGDIGVLEAGKYLKITDRKKEMFKMSGGKYIAPQMIENKLKESFFIEQAMVIGENEKFASALISPNFEYLHDWCSQHKIHFRDNEDLVQKKEVVAQLFKEVAVINKTLGQHEEIKRFRLVCEEWTPQSGELSPTLKLKRNVVSKKYQHIIDEIYSSKLNNGGNGLKFPRVKVNLRFDMNELLKKLKI</sequence>
<accession>A0A0L8V3F0</accession>
<dbReference type="EMBL" id="LGIA01000208">
    <property type="protein sequence ID" value="KOH42898.1"/>
    <property type="molecule type" value="Genomic_DNA"/>
</dbReference>
<dbReference type="InterPro" id="IPR020845">
    <property type="entry name" value="AMP-binding_CS"/>
</dbReference>
<reference evidence="5" key="1">
    <citation type="submission" date="2015-07" db="EMBL/GenBank/DDBJ databases">
        <title>Genome sequencing of Sunxiuqinia dokdonensis strain SK.</title>
        <authorList>
            <person name="Ahn S."/>
            <person name="Kim B.-C."/>
        </authorList>
    </citation>
    <scope>NUCLEOTIDE SEQUENCE [LARGE SCALE GENOMIC DNA]</scope>
    <source>
        <strain evidence="5">SK</strain>
    </source>
</reference>
<dbReference type="STRING" id="1409788.NC99_43410"/>
<comment type="caution">
    <text evidence="4">The sequence shown here is derived from an EMBL/GenBank/DDBJ whole genome shotgun (WGS) entry which is preliminary data.</text>
</comment>
<keyword evidence="2" id="KW-0067">ATP-binding</keyword>
<name>A0A0L8V3F0_9BACT</name>
<dbReference type="InterPro" id="IPR042099">
    <property type="entry name" value="ANL_N_sf"/>
</dbReference>
<dbReference type="EC" id="6.2.1.3" evidence="4"/>
<dbReference type="PANTHER" id="PTHR43272">
    <property type="entry name" value="LONG-CHAIN-FATTY-ACID--COA LIGASE"/>
    <property type="match status" value="1"/>
</dbReference>
<dbReference type="InterPro" id="IPR020459">
    <property type="entry name" value="AMP-binding"/>
</dbReference>
<dbReference type="SUPFAM" id="SSF56801">
    <property type="entry name" value="Acetyl-CoA synthetase-like"/>
    <property type="match status" value="1"/>
</dbReference>
<dbReference type="Proteomes" id="UP000036958">
    <property type="component" value="Unassembled WGS sequence"/>
</dbReference>
<dbReference type="RefSeq" id="WP_082326604.1">
    <property type="nucleotide sequence ID" value="NZ_LGIA01000208.1"/>
</dbReference>
<evidence type="ECO:0000259" key="3">
    <source>
        <dbReference type="Pfam" id="PF00501"/>
    </source>
</evidence>